<keyword evidence="3 5" id="KW-1133">Transmembrane helix</keyword>
<dbReference type="GO" id="GO:0016491">
    <property type="term" value="F:oxidoreductase activity"/>
    <property type="evidence" value="ECO:0007669"/>
    <property type="project" value="InterPro"/>
</dbReference>
<feature type="domain" description="Fatty acid hydroxylase" evidence="6">
    <location>
        <begin position="155"/>
        <end position="279"/>
    </location>
</feature>
<accession>Q2PIR6</accession>
<dbReference type="InterPro" id="IPR050307">
    <property type="entry name" value="Sterol_Desaturase_Related"/>
</dbReference>
<evidence type="ECO:0000256" key="4">
    <source>
        <dbReference type="ARBA" id="ARBA00023136"/>
    </source>
</evidence>
<dbReference type="HOGENOM" id="CLU_047036_1_0_1"/>
<gene>
    <name evidence="7" type="ORF">AO090206000095</name>
</gene>
<dbReference type="GeneID" id="5998707"/>
<dbReference type="STRING" id="510516.Q2PIR6"/>
<keyword evidence="4 5" id="KW-0472">Membrane</keyword>
<reference evidence="7 8" key="1">
    <citation type="journal article" date="2005" name="Nature">
        <title>Genome sequencing and analysis of Aspergillus oryzae.</title>
        <authorList>
            <person name="Machida M."/>
            <person name="Asai K."/>
            <person name="Sano M."/>
            <person name="Tanaka T."/>
            <person name="Kumagai T."/>
            <person name="Terai G."/>
            <person name="Kusumoto K."/>
            <person name="Arima T."/>
            <person name="Akita O."/>
            <person name="Kashiwagi Y."/>
            <person name="Abe K."/>
            <person name="Gomi K."/>
            <person name="Horiuchi H."/>
            <person name="Kitamoto K."/>
            <person name="Kobayashi T."/>
            <person name="Takeuchi M."/>
            <person name="Denning D.W."/>
            <person name="Galagan J.E."/>
            <person name="Nierman W.C."/>
            <person name="Yu J."/>
            <person name="Archer D.B."/>
            <person name="Bennett J.W."/>
            <person name="Bhatnagar D."/>
            <person name="Cleveland T.E."/>
            <person name="Fedorova N.D."/>
            <person name="Gotoh O."/>
            <person name="Horikawa H."/>
            <person name="Hosoyama A."/>
            <person name="Ichinomiya M."/>
            <person name="Igarashi R."/>
            <person name="Iwashita K."/>
            <person name="Juvvadi P.R."/>
            <person name="Kato M."/>
            <person name="Kato Y."/>
            <person name="Kin T."/>
            <person name="Kokubun A."/>
            <person name="Maeda H."/>
            <person name="Maeyama N."/>
            <person name="Maruyama J."/>
            <person name="Nagasaki H."/>
            <person name="Nakajima T."/>
            <person name="Oda K."/>
            <person name="Okada K."/>
            <person name="Paulsen I."/>
            <person name="Sakamoto K."/>
            <person name="Sawano T."/>
            <person name="Takahashi M."/>
            <person name="Takase K."/>
            <person name="Terabayashi Y."/>
            <person name="Wortman J."/>
            <person name="Yamada O."/>
            <person name="Yamagata Y."/>
            <person name="Anazawa H."/>
            <person name="Hata Y."/>
            <person name="Koide Y."/>
            <person name="Komori T."/>
            <person name="Koyama Y."/>
            <person name="Minetoki T."/>
            <person name="Suharnan S."/>
            <person name="Tanaka A."/>
            <person name="Isono K."/>
            <person name="Kuhara S."/>
            <person name="Ogasawara N."/>
            <person name="Kikuchi H."/>
        </authorList>
    </citation>
    <scope>NUCLEOTIDE SEQUENCE [LARGE SCALE GENOMIC DNA]</scope>
    <source>
        <strain evidence="8">ATCC 42149 / RIB 40</strain>
    </source>
</reference>
<evidence type="ECO:0000256" key="2">
    <source>
        <dbReference type="ARBA" id="ARBA00022692"/>
    </source>
</evidence>
<keyword evidence="2 5" id="KW-0812">Transmembrane</keyword>
<evidence type="ECO:0000259" key="6">
    <source>
        <dbReference type="Pfam" id="PF04116"/>
    </source>
</evidence>
<dbReference type="VEuPathDB" id="FungiDB:AO090206000095"/>
<feature type="transmembrane region" description="Helical" evidence="5">
    <location>
        <begin position="59"/>
        <end position="80"/>
    </location>
</feature>
<evidence type="ECO:0000256" key="1">
    <source>
        <dbReference type="ARBA" id="ARBA00004370"/>
    </source>
</evidence>
<dbReference type="AlphaFoldDB" id="Q2PIR6"/>
<proteinExistence type="predicted"/>
<protein>
    <submittedName>
        <fullName evidence="7">DNA, SC206</fullName>
    </submittedName>
</protein>
<evidence type="ECO:0000313" key="7">
    <source>
        <dbReference type="EMBL" id="BAE65458.1"/>
    </source>
</evidence>
<dbReference type="RefSeq" id="XP_023093749.1">
    <property type="nucleotide sequence ID" value="XM_023233221.1"/>
</dbReference>
<dbReference type="KEGG" id="aor:AO090206000095"/>
<organism evidence="7 8">
    <name type="scientific">Aspergillus oryzae (strain ATCC 42149 / RIB 40)</name>
    <name type="common">Yellow koji mold</name>
    <dbReference type="NCBI Taxonomy" id="510516"/>
    <lineage>
        <taxon>Eukaryota</taxon>
        <taxon>Fungi</taxon>
        <taxon>Dikarya</taxon>
        <taxon>Ascomycota</taxon>
        <taxon>Pezizomycotina</taxon>
        <taxon>Eurotiomycetes</taxon>
        <taxon>Eurotiomycetidae</taxon>
        <taxon>Eurotiales</taxon>
        <taxon>Aspergillaceae</taxon>
        <taxon>Aspergillus</taxon>
        <taxon>Aspergillus subgen. Circumdati</taxon>
    </lineage>
</organism>
<dbReference type="GO" id="GO:0016020">
    <property type="term" value="C:membrane"/>
    <property type="evidence" value="ECO:0007669"/>
    <property type="project" value="UniProtKB-SubCell"/>
</dbReference>
<evidence type="ECO:0000313" key="8">
    <source>
        <dbReference type="Proteomes" id="UP000006564"/>
    </source>
</evidence>
<dbReference type="GO" id="GO:0005506">
    <property type="term" value="F:iron ion binding"/>
    <property type="evidence" value="ECO:0007669"/>
    <property type="project" value="InterPro"/>
</dbReference>
<dbReference type="EMBL" id="AP007172">
    <property type="protein sequence ID" value="BAE65458.1"/>
    <property type="molecule type" value="Genomic_DNA"/>
</dbReference>
<evidence type="ECO:0000256" key="3">
    <source>
        <dbReference type="ARBA" id="ARBA00022989"/>
    </source>
</evidence>
<dbReference type="PANTHER" id="PTHR11863">
    <property type="entry name" value="STEROL DESATURASE"/>
    <property type="match status" value="1"/>
</dbReference>
<dbReference type="GO" id="GO:0008610">
    <property type="term" value="P:lipid biosynthetic process"/>
    <property type="evidence" value="ECO:0007669"/>
    <property type="project" value="InterPro"/>
</dbReference>
<keyword evidence="8" id="KW-1185">Reference proteome</keyword>
<dbReference type="Pfam" id="PF04116">
    <property type="entry name" value="FA_hydroxylase"/>
    <property type="match status" value="1"/>
</dbReference>
<dbReference type="Proteomes" id="UP000006564">
    <property type="component" value="Chromosome 7"/>
</dbReference>
<comment type="subcellular location">
    <subcellularLocation>
        <location evidence="1">Membrane</location>
    </subcellularLocation>
</comment>
<sequence>MSPSIPSRAFKFIEDLSTSVQGTDSMDYHRGKLLNYVAFQWSHIVTNYSPESIELLGTFAVHFIFYWFGSLVFALADLYAPSSILKKYKIQSISKQPSRQVMLQCIPSALQNQLITSALHALKLLALRSITGRFAGYRIERTLPSLLEIITDAPLCFIGRDFVCYYDHRILHLPWFYRRFHKEHHKFTAPVAVAAEHTHPVDHILINVLPVVIPATLFRVHLVTFWLLMSSTILQGSLGHSGWHVRSIFDRKTTSHDAHHELFDVEYGTLGLMDWLHGTNYMGKHKSKGKGKVH</sequence>
<name>Q2PIR6_ASPOR</name>
<dbReference type="OMA" id="DMHHELF"/>
<evidence type="ECO:0000256" key="5">
    <source>
        <dbReference type="SAM" id="Phobius"/>
    </source>
</evidence>
<dbReference type="InterPro" id="IPR006694">
    <property type="entry name" value="Fatty_acid_hydroxylase"/>
</dbReference>